<dbReference type="Gene3D" id="3.30.70.270">
    <property type="match status" value="1"/>
</dbReference>
<sequence>MNSLVRPRFHPFEIIVLLVAGRYGFVYGTATAVMAFLAYYGILLYRDGLSSFFPEEFSFLWPSVFLFSGMVIGDLRDDERRKADDTRRQLELEREEKRTSAGQIETLETALLELEKRFLLQPETVSTLYDVARSINLADMNSLGQALLSGLERFTKIETASLYKKDGNRWILSESIGSYSRRKEIPLQEGPFGRALSTGKLVILQDLFAPAGSAPESTEDREGIPPPLITIPIRNTRQETLWIIAIESVPFLHITPETLRMLEIVGDWAGNQLSLLEEREETRKKLPVDPVTGLFQKAFFLERAREELQKARRYKLPLSLLEVRFIPTDPLGHLLLGRSYLANLREILPLITRDTDLKGTSETGKYLWILLTVTDLDGARIVGERFRKLYLEKKTENPLEQVELDTRIVSFHQGNAGSETAFREFADRLEALGETREA</sequence>
<dbReference type="InterPro" id="IPR003018">
    <property type="entry name" value="GAF"/>
</dbReference>
<dbReference type="SUPFAM" id="SSF55781">
    <property type="entry name" value="GAF domain-like"/>
    <property type="match status" value="1"/>
</dbReference>
<evidence type="ECO:0000259" key="2">
    <source>
        <dbReference type="Pfam" id="PF13185"/>
    </source>
</evidence>
<keyword evidence="1" id="KW-0472">Membrane</keyword>
<evidence type="ECO:0000256" key="1">
    <source>
        <dbReference type="SAM" id="Phobius"/>
    </source>
</evidence>
<feature type="domain" description="GAF" evidence="2">
    <location>
        <begin position="139"/>
        <end position="267"/>
    </location>
</feature>
<reference evidence="3" key="1">
    <citation type="submission" date="2017-12" db="EMBL/GenBank/DDBJ databases">
        <authorList>
            <consortium name="SysMetEx"/>
        </authorList>
    </citation>
    <scope>NUCLEOTIDE SEQUENCE</scope>
    <source>
        <strain evidence="3">Pb_238</strain>
    </source>
</reference>
<dbReference type="Pfam" id="PF13185">
    <property type="entry name" value="GAF_2"/>
    <property type="match status" value="1"/>
</dbReference>
<accession>A0A2I2MFY1</accession>
<feature type="transmembrane region" description="Helical" evidence="1">
    <location>
        <begin position="12"/>
        <end position="39"/>
    </location>
</feature>
<name>A0A2I2MFY1_9BACT</name>
<keyword evidence="1" id="KW-1133">Transmembrane helix</keyword>
<dbReference type="Gene3D" id="3.30.450.40">
    <property type="match status" value="1"/>
</dbReference>
<dbReference type="InterPro" id="IPR043128">
    <property type="entry name" value="Rev_trsase/Diguanyl_cyclase"/>
</dbReference>
<organism evidence="3">
    <name type="scientific">Leptospirillum ferriphilum</name>
    <dbReference type="NCBI Taxonomy" id="178606"/>
    <lineage>
        <taxon>Bacteria</taxon>
        <taxon>Pseudomonadati</taxon>
        <taxon>Nitrospirota</taxon>
        <taxon>Nitrospiria</taxon>
        <taxon>Nitrospirales</taxon>
        <taxon>Nitrospiraceae</taxon>
        <taxon>Leptospirillum</taxon>
    </lineage>
</organism>
<dbReference type="InterPro" id="IPR029016">
    <property type="entry name" value="GAF-like_dom_sf"/>
</dbReference>
<evidence type="ECO:0000313" key="3">
    <source>
        <dbReference type="EMBL" id="SOU92617.1"/>
    </source>
</evidence>
<keyword evidence="1" id="KW-0812">Transmembrane</keyword>
<proteinExistence type="predicted"/>
<protein>
    <recommendedName>
        <fullName evidence="2">GAF domain-containing protein</fullName>
    </recommendedName>
</protein>
<dbReference type="EMBL" id="LT966316">
    <property type="protein sequence ID" value="SOU92617.1"/>
    <property type="molecule type" value="Genomic_DNA"/>
</dbReference>
<gene>
    <name evidence="3" type="ORF">LFTS_01244</name>
</gene>
<dbReference type="AlphaFoldDB" id="A0A2I2MFY1"/>